<keyword evidence="2" id="KW-0238">DNA-binding</keyword>
<name>A0A1L6ZLR5_BACIA</name>
<feature type="domain" description="HTH araC/xylS-type" evidence="4">
    <location>
        <begin position="183"/>
        <end position="281"/>
    </location>
</feature>
<sequence length="285" mass="32803">MGQYLVHQQATSSKCLDQTLPELVYVCHANEEHTTLPRTMHMHKQMLEIVFIKKGKGRHLIGNNIYDVRQGDILIYNSHVLHDEYMDQTSKMSVYCVGMKNVKCPGLPENHLVPESMSCVWNCGDQAHQIETLLEMILFQVKTNQPRHQETCSYLLSALISLLLTIPKEQPLMTEEVCCSLFLKIKSYIDLHYAENITLSSIAKEMNASPYYIAHLFKKYTGFSPIQYIIRRRIGESQSLLINTNFTVTQIAGMTGYDNPNYFTSLFTKLIGISPKKYRQLWRGV</sequence>
<evidence type="ECO:0000313" key="6">
    <source>
        <dbReference type="Proteomes" id="UP000185426"/>
    </source>
</evidence>
<dbReference type="InterPro" id="IPR014710">
    <property type="entry name" value="RmlC-like_jellyroll"/>
</dbReference>
<evidence type="ECO:0000256" key="3">
    <source>
        <dbReference type="ARBA" id="ARBA00023163"/>
    </source>
</evidence>
<evidence type="ECO:0000256" key="1">
    <source>
        <dbReference type="ARBA" id="ARBA00023015"/>
    </source>
</evidence>
<dbReference type="GO" id="GO:0003700">
    <property type="term" value="F:DNA-binding transcription factor activity"/>
    <property type="evidence" value="ECO:0007669"/>
    <property type="project" value="InterPro"/>
</dbReference>
<dbReference type="Gene3D" id="2.60.120.10">
    <property type="entry name" value="Jelly Rolls"/>
    <property type="match status" value="1"/>
</dbReference>
<dbReference type="SMART" id="SM00342">
    <property type="entry name" value="HTH_ARAC"/>
    <property type="match status" value="1"/>
</dbReference>
<protein>
    <recommendedName>
        <fullName evidence="4">HTH araC/xylS-type domain-containing protein</fullName>
    </recommendedName>
</protein>
<proteinExistence type="predicted"/>
<dbReference type="InterPro" id="IPR037923">
    <property type="entry name" value="HTH-like"/>
</dbReference>
<dbReference type="EMBL" id="CP015607">
    <property type="protein sequence ID" value="APT47454.1"/>
    <property type="molecule type" value="Genomic_DNA"/>
</dbReference>
<dbReference type="PANTHER" id="PTHR43280:SF28">
    <property type="entry name" value="HTH-TYPE TRANSCRIPTIONAL ACTIVATOR RHAS"/>
    <property type="match status" value="1"/>
</dbReference>
<dbReference type="Proteomes" id="UP000185426">
    <property type="component" value="Chromosome"/>
</dbReference>
<gene>
    <name evidence="5" type="ORF">BSA145_17260</name>
</gene>
<dbReference type="InterPro" id="IPR018060">
    <property type="entry name" value="HTH_AraC"/>
</dbReference>
<keyword evidence="1" id="KW-0805">Transcription regulation</keyword>
<evidence type="ECO:0000256" key="2">
    <source>
        <dbReference type="ARBA" id="ARBA00023125"/>
    </source>
</evidence>
<dbReference type="GO" id="GO:0043565">
    <property type="term" value="F:sequence-specific DNA binding"/>
    <property type="evidence" value="ECO:0007669"/>
    <property type="project" value="InterPro"/>
</dbReference>
<dbReference type="PRINTS" id="PR00032">
    <property type="entry name" value="HTHARAC"/>
</dbReference>
<dbReference type="PANTHER" id="PTHR43280">
    <property type="entry name" value="ARAC-FAMILY TRANSCRIPTIONAL REGULATOR"/>
    <property type="match status" value="1"/>
</dbReference>
<dbReference type="PROSITE" id="PS01124">
    <property type="entry name" value="HTH_ARAC_FAMILY_2"/>
    <property type="match status" value="1"/>
</dbReference>
<evidence type="ECO:0000313" key="5">
    <source>
        <dbReference type="EMBL" id="APT47454.1"/>
    </source>
</evidence>
<dbReference type="Gene3D" id="1.10.10.60">
    <property type="entry name" value="Homeodomain-like"/>
    <property type="match status" value="2"/>
</dbReference>
<reference evidence="5 6" key="1">
    <citation type="submission" date="2016-05" db="EMBL/GenBank/DDBJ databases">
        <title>Complete Genome and Methylome Analysis of Psychrotrophic Bacterial Isolates from Antarctic Lake Untersee.</title>
        <authorList>
            <person name="Fomenkov A."/>
            <person name="Akimov V.N."/>
            <person name="Vasilyeva L.V."/>
            <person name="Andersen D."/>
            <person name="Vincze T."/>
            <person name="Roberts R.J."/>
        </authorList>
    </citation>
    <scope>NUCLEOTIDE SEQUENCE [LARGE SCALE GENOMIC DNA]</scope>
    <source>
        <strain evidence="5 6">U14-5</strain>
    </source>
</reference>
<keyword evidence="3" id="KW-0804">Transcription</keyword>
<dbReference type="RefSeq" id="WP_075623204.1">
    <property type="nucleotide sequence ID" value="NZ_CP015607.1"/>
</dbReference>
<evidence type="ECO:0000259" key="4">
    <source>
        <dbReference type="PROSITE" id="PS01124"/>
    </source>
</evidence>
<dbReference type="SUPFAM" id="SSF46689">
    <property type="entry name" value="Homeodomain-like"/>
    <property type="match status" value="2"/>
</dbReference>
<organism evidence="5 6">
    <name type="scientific">Bacillus safensis</name>
    <dbReference type="NCBI Taxonomy" id="561879"/>
    <lineage>
        <taxon>Bacteria</taxon>
        <taxon>Bacillati</taxon>
        <taxon>Bacillota</taxon>
        <taxon>Bacilli</taxon>
        <taxon>Bacillales</taxon>
        <taxon>Bacillaceae</taxon>
        <taxon>Bacillus</taxon>
    </lineage>
</organism>
<dbReference type="Pfam" id="PF02311">
    <property type="entry name" value="AraC_binding"/>
    <property type="match status" value="1"/>
</dbReference>
<dbReference type="SUPFAM" id="SSF51215">
    <property type="entry name" value="Regulatory protein AraC"/>
    <property type="match status" value="1"/>
</dbReference>
<dbReference type="InterPro" id="IPR020449">
    <property type="entry name" value="Tscrpt_reg_AraC-type_HTH"/>
</dbReference>
<accession>A0A1L6ZLR5</accession>
<dbReference type="Pfam" id="PF12833">
    <property type="entry name" value="HTH_18"/>
    <property type="match status" value="1"/>
</dbReference>
<dbReference type="InterPro" id="IPR003313">
    <property type="entry name" value="AraC-bd"/>
</dbReference>
<dbReference type="AlphaFoldDB" id="A0A1L6ZLR5"/>
<dbReference type="InterPro" id="IPR009057">
    <property type="entry name" value="Homeodomain-like_sf"/>
</dbReference>